<sequence length="251" mass="27442">PLAKEETVTVTATDTVVLFNDTFMNYNYPQVGKAAVELLEAAGLNVVLANGGCCGRPMISKGMLDEASAHARETVALLYPYAEQGIPIIGCEPSCLLTFRDEYPELVKNEKSAKVAENSYMIDEFLTMLAEKEELKLRFKDTGKKILFHGHCHQKSLVGTDSSLAALRLPPGNQVELINAGCCGMAGSFGFEKEHYQVSMDIGEYALFPAVNAKGREWEVAVMGVSCRQQIEHGTGRPARHLVEVLRDSLA</sequence>
<reference evidence="7" key="1">
    <citation type="submission" date="2018-05" db="EMBL/GenBank/DDBJ databases">
        <authorList>
            <person name="Lanie J.A."/>
            <person name="Ng W.-L."/>
            <person name="Kazmierczak K.M."/>
            <person name="Andrzejewski T.M."/>
            <person name="Davidsen T.M."/>
            <person name="Wayne K.J."/>
            <person name="Tettelin H."/>
            <person name="Glass J.I."/>
            <person name="Rusch D."/>
            <person name="Podicherti R."/>
            <person name="Tsui H.-C.T."/>
            <person name="Winkler M.E."/>
        </authorList>
    </citation>
    <scope>NUCLEOTIDE SEQUENCE</scope>
</reference>
<dbReference type="GO" id="GO:0046872">
    <property type="term" value="F:metal ion binding"/>
    <property type="evidence" value="ECO:0007669"/>
    <property type="project" value="UniProtKB-KW"/>
</dbReference>
<keyword evidence="2" id="KW-0479">Metal-binding</keyword>
<evidence type="ECO:0000256" key="1">
    <source>
        <dbReference type="ARBA" id="ARBA00022485"/>
    </source>
</evidence>
<evidence type="ECO:0000313" key="7">
    <source>
        <dbReference type="EMBL" id="SVD90994.1"/>
    </source>
</evidence>
<evidence type="ECO:0000259" key="6">
    <source>
        <dbReference type="Pfam" id="PF02754"/>
    </source>
</evidence>
<dbReference type="InterPro" id="IPR004017">
    <property type="entry name" value="Cys_rich_dom"/>
</dbReference>
<dbReference type="PANTHER" id="PTHR32479">
    <property type="entry name" value="GLYCOLATE OXIDASE IRON-SULFUR SUBUNIT"/>
    <property type="match status" value="1"/>
</dbReference>
<dbReference type="Pfam" id="PF02754">
    <property type="entry name" value="CCG"/>
    <property type="match status" value="1"/>
</dbReference>
<dbReference type="PANTHER" id="PTHR32479:SF19">
    <property type="entry name" value="ANAEROBIC GLYCEROL-3-PHOSPHATE DEHYDROGENASE SUBUNIT C"/>
    <property type="match status" value="1"/>
</dbReference>
<keyword evidence="5" id="KW-0411">Iron-sulfur</keyword>
<name>A0A382Z659_9ZZZZ</name>
<dbReference type="GO" id="GO:0051539">
    <property type="term" value="F:4 iron, 4 sulfur cluster binding"/>
    <property type="evidence" value="ECO:0007669"/>
    <property type="project" value="UniProtKB-KW"/>
</dbReference>
<gene>
    <name evidence="7" type="ORF">METZ01_LOCUS443848</name>
</gene>
<feature type="domain" description="Cysteine-rich" evidence="6">
    <location>
        <begin position="23"/>
        <end position="100"/>
    </location>
</feature>
<accession>A0A382Z659</accession>
<keyword evidence="3" id="KW-0677">Repeat</keyword>
<evidence type="ECO:0000256" key="5">
    <source>
        <dbReference type="ARBA" id="ARBA00023014"/>
    </source>
</evidence>
<feature type="non-terminal residue" evidence="7">
    <location>
        <position position="1"/>
    </location>
</feature>
<evidence type="ECO:0000256" key="4">
    <source>
        <dbReference type="ARBA" id="ARBA00023004"/>
    </source>
</evidence>
<keyword evidence="1" id="KW-0004">4Fe-4S</keyword>
<dbReference type="AlphaFoldDB" id="A0A382Z659"/>
<dbReference type="EMBL" id="UINC01181347">
    <property type="protein sequence ID" value="SVD90994.1"/>
    <property type="molecule type" value="Genomic_DNA"/>
</dbReference>
<evidence type="ECO:0000256" key="3">
    <source>
        <dbReference type="ARBA" id="ARBA00022737"/>
    </source>
</evidence>
<keyword evidence="4" id="KW-0408">Iron</keyword>
<protein>
    <recommendedName>
        <fullName evidence="6">Cysteine-rich domain-containing protein</fullName>
    </recommendedName>
</protein>
<proteinExistence type="predicted"/>
<dbReference type="GO" id="GO:0016491">
    <property type="term" value="F:oxidoreductase activity"/>
    <property type="evidence" value="ECO:0007669"/>
    <property type="project" value="UniProtKB-ARBA"/>
</dbReference>
<evidence type="ECO:0000256" key="2">
    <source>
        <dbReference type="ARBA" id="ARBA00022723"/>
    </source>
</evidence>
<organism evidence="7">
    <name type="scientific">marine metagenome</name>
    <dbReference type="NCBI Taxonomy" id="408172"/>
    <lineage>
        <taxon>unclassified sequences</taxon>
        <taxon>metagenomes</taxon>
        <taxon>ecological metagenomes</taxon>
    </lineage>
</organism>